<feature type="chain" id="PRO_5045054598" evidence="2">
    <location>
        <begin position="18"/>
        <end position="283"/>
    </location>
</feature>
<evidence type="ECO:0000256" key="1">
    <source>
        <dbReference type="ARBA" id="ARBA00023157"/>
    </source>
</evidence>
<dbReference type="InterPro" id="IPR001254">
    <property type="entry name" value="Trypsin_dom"/>
</dbReference>
<feature type="signal peptide" evidence="2">
    <location>
        <begin position="1"/>
        <end position="17"/>
    </location>
</feature>
<proteinExistence type="predicted"/>
<keyword evidence="4" id="KW-0378">Hydrolase</keyword>
<gene>
    <name evidence="4" type="ORF">QNM18_14170</name>
</gene>
<dbReference type="Proteomes" id="UP001231915">
    <property type="component" value="Unassembled WGS sequence"/>
</dbReference>
<reference evidence="4 5" key="1">
    <citation type="submission" date="2023-05" db="EMBL/GenBank/DDBJ databases">
        <title>Pseudoalteromonas ardens sp. nov., Pseudoalteromonas obscura sp. nov., and Pseudoalteromonas umbrosa sp. nov., isolated from the coral Montipora capitata.</title>
        <authorList>
            <person name="Thomas E.M."/>
            <person name="Smith E.M."/>
            <person name="Papke E."/>
            <person name="Shlafstein M.D."/>
            <person name="Oline D.K."/>
            <person name="Videau P."/>
            <person name="Saw J.H."/>
            <person name="Strangman W.K."/>
            <person name="Ushijima B."/>
        </authorList>
    </citation>
    <scope>NUCLEOTIDE SEQUENCE [LARGE SCALE GENOMIC DNA]</scope>
    <source>
        <strain evidence="4 5">P94</strain>
    </source>
</reference>
<organism evidence="4 5">
    <name type="scientific">Pseudoalteromonas obscura</name>
    <dbReference type="NCBI Taxonomy" id="3048491"/>
    <lineage>
        <taxon>Bacteria</taxon>
        <taxon>Pseudomonadati</taxon>
        <taxon>Pseudomonadota</taxon>
        <taxon>Gammaproteobacteria</taxon>
        <taxon>Alteromonadales</taxon>
        <taxon>Pseudoalteromonadaceae</taxon>
        <taxon>Pseudoalteromonas</taxon>
    </lineage>
</organism>
<keyword evidence="1" id="KW-1015">Disulfide bond</keyword>
<accession>A0ABT7EME2</accession>
<dbReference type="InterPro" id="IPR001314">
    <property type="entry name" value="Peptidase_S1A"/>
</dbReference>
<keyword evidence="2" id="KW-0732">Signal</keyword>
<dbReference type="InterPro" id="IPR051487">
    <property type="entry name" value="Ser/Thr_Proteases_Immune/Dev"/>
</dbReference>
<evidence type="ECO:0000259" key="3">
    <source>
        <dbReference type="PROSITE" id="PS50240"/>
    </source>
</evidence>
<dbReference type="GO" id="GO:0016787">
    <property type="term" value="F:hydrolase activity"/>
    <property type="evidence" value="ECO:0007669"/>
    <property type="project" value="UniProtKB-KW"/>
</dbReference>
<keyword evidence="5" id="KW-1185">Reference proteome</keyword>
<name>A0ABT7EME2_9GAMM</name>
<comment type="caution">
    <text evidence="4">The sequence shown here is derived from an EMBL/GenBank/DDBJ whole genome shotgun (WGS) entry which is preliminary data.</text>
</comment>
<evidence type="ECO:0000313" key="5">
    <source>
        <dbReference type="Proteomes" id="UP001231915"/>
    </source>
</evidence>
<dbReference type="InterPro" id="IPR009003">
    <property type="entry name" value="Peptidase_S1_PA"/>
</dbReference>
<feature type="domain" description="Peptidase S1" evidence="3">
    <location>
        <begin position="19"/>
        <end position="240"/>
    </location>
</feature>
<dbReference type="PRINTS" id="PR00722">
    <property type="entry name" value="CHYMOTRYPSIN"/>
</dbReference>
<dbReference type="InterPro" id="IPR043504">
    <property type="entry name" value="Peptidase_S1_PA_chymotrypsin"/>
</dbReference>
<dbReference type="PROSITE" id="PS50240">
    <property type="entry name" value="TRYPSIN_DOM"/>
    <property type="match status" value="1"/>
</dbReference>
<dbReference type="EC" id="3.4.21.-" evidence="4"/>
<dbReference type="SUPFAM" id="SSF50494">
    <property type="entry name" value="Trypsin-like serine proteases"/>
    <property type="match status" value="1"/>
</dbReference>
<evidence type="ECO:0000256" key="2">
    <source>
        <dbReference type="SAM" id="SignalP"/>
    </source>
</evidence>
<sequence>MKYILLALSFIALNANAIIIRHDVQETNYLAKPDDFPALATFYIDGAHGILISSKWILTAAHTTFCLNSGTKIKMSKGSATVKSLHIHPNHTPGISHDIALVELMGDVAHLPPATLYTRNDETGLPIWFIGIGGTGNGITGITVDNYENKGVLRKAQNRVEEAKGPILTFKFDKGEHALPLEGISGGGDSGGPAFIETERGYQVLGISSRYGGGPSEKYGSFEVYSRVSHFTPWIKEVMDKPDKAVSSGVSLDKLKHLPGGLKPSDLPALCPDILISHEALSK</sequence>
<dbReference type="RefSeq" id="WP_284137613.1">
    <property type="nucleotide sequence ID" value="NZ_JASJUT010000005.1"/>
</dbReference>
<evidence type="ECO:0000313" key="4">
    <source>
        <dbReference type="EMBL" id="MDK2596204.1"/>
    </source>
</evidence>
<dbReference type="EMBL" id="JASJUT010000005">
    <property type="protein sequence ID" value="MDK2596204.1"/>
    <property type="molecule type" value="Genomic_DNA"/>
</dbReference>
<dbReference type="Pfam" id="PF00089">
    <property type="entry name" value="Trypsin"/>
    <property type="match status" value="1"/>
</dbReference>
<dbReference type="PANTHER" id="PTHR24256">
    <property type="entry name" value="TRYPTASE-RELATED"/>
    <property type="match status" value="1"/>
</dbReference>
<protein>
    <submittedName>
        <fullName evidence="4">Trypsin-like serine protease</fullName>
        <ecNumber evidence="4">3.4.21.-</ecNumber>
    </submittedName>
</protein>
<dbReference type="SMART" id="SM00020">
    <property type="entry name" value="Tryp_SPc"/>
    <property type="match status" value="1"/>
</dbReference>
<dbReference type="Gene3D" id="2.40.10.10">
    <property type="entry name" value="Trypsin-like serine proteases"/>
    <property type="match status" value="1"/>
</dbReference>